<gene>
    <name evidence="1" type="ORF">METZ01_LOCUS235053</name>
</gene>
<sequence length="44" mass="4425">VAHVTVAPEMTLSFASLTVATIVVVSPSDAKLRLVGESVTDAAA</sequence>
<evidence type="ECO:0000313" key="1">
    <source>
        <dbReference type="EMBL" id="SVB82199.1"/>
    </source>
</evidence>
<organism evidence="1">
    <name type="scientific">marine metagenome</name>
    <dbReference type="NCBI Taxonomy" id="408172"/>
    <lineage>
        <taxon>unclassified sequences</taxon>
        <taxon>metagenomes</taxon>
        <taxon>ecological metagenomes</taxon>
    </lineage>
</organism>
<proteinExistence type="predicted"/>
<accession>A0A382H4U1</accession>
<dbReference type="EMBL" id="UINC01059134">
    <property type="protein sequence ID" value="SVB82199.1"/>
    <property type="molecule type" value="Genomic_DNA"/>
</dbReference>
<protein>
    <submittedName>
        <fullName evidence="1">Uncharacterized protein</fullName>
    </submittedName>
</protein>
<feature type="non-terminal residue" evidence="1">
    <location>
        <position position="1"/>
    </location>
</feature>
<reference evidence="1" key="1">
    <citation type="submission" date="2018-05" db="EMBL/GenBank/DDBJ databases">
        <authorList>
            <person name="Lanie J.A."/>
            <person name="Ng W.-L."/>
            <person name="Kazmierczak K.M."/>
            <person name="Andrzejewski T.M."/>
            <person name="Davidsen T.M."/>
            <person name="Wayne K.J."/>
            <person name="Tettelin H."/>
            <person name="Glass J.I."/>
            <person name="Rusch D."/>
            <person name="Podicherti R."/>
            <person name="Tsui H.-C.T."/>
            <person name="Winkler M.E."/>
        </authorList>
    </citation>
    <scope>NUCLEOTIDE SEQUENCE</scope>
</reference>
<dbReference type="AlphaFoldDB" id="A0A382H4U1"/>
<name>A0A382H4U1_9ZZZZ</name>